<evidence type="ECO:0000259" key="10">
    <source>
        <dbReference type="PROSITE" id="PS50020"/>
    </source>
</evidence>
<evidence type="ECO:0000256" key="5">
    <source>
        <dbReference type="ARBA" id="ARBA00023159"/>
    </source>
</evidence>
<dbReference type="InterPro" id="IPR001202">
    <property type="entry name" value="WW_dom"/>
</dbReference>
<evidence type="ECO:0000256" key="7">
    <source>
        <dbReference type="ARBA" id="ARBA00023242"/>
    </source>
</evidence>
<comment type="subcellular location">
    <subcellularLocation>
        <location evidence="2">Cytoplasm</location>
    </subcellularLocation>
    <subcellularLocation>
        <location evidence="1">Nucleus</location>
    </subcellularLocation>
</comment>
<dbReference type="SMART" id="SM00456">
    <property type="entry name" value="WW"/>
    <property type="match status" value="2"/>
</dbReference>
<evidence type="ECO:0000313" key="12">
    <source>
        <dbReference type="Proteomes" id="UP000271974"/>
    </source>
</evidence>
<organism evidence="11 12">
    <name type="scientific">Elysia chlorotica</name>
    <name type="common">Eastern emerald elysia</name>
    <name type="synonym">Sea slug</name>
    <dbReference type="NCBI Taxonomy" id="188477"/>
    <lineage>
        <taxon>Eukaryota</taxon>
        <taxon>Metazoa</taxon>
        <taxon>Spiralia</taxon>
        <taxon>Lophotrochozoa</taxon>
        <taxon>Mollusca</taxon>
        <taxon>Gastropoda</taxon>
        <taxon>Heterobranchia</taxon>
        <taxon>Euthyneura</taxon>
        <taxon>Panpulmonata</taxon>
        <taxon>Sacoglossa</taxon>
        <taxon>Placobranchoidea</taxon>
        <taxon>Plakobranchidae</taxon>
        <taxon>Elysia</taxon>
    </lineage>
</organism>
<accession>A0A3S1AXB9</accession>
<evidence type="ECO:0000256" key="4">
    <source>
        <dbReference type="ARBA" id="ARBA00023015"/>
    </source>
</evidence>
<dbReference type="AlphaFoldDB" id="A0A3S1AXB9"/>
<dbReference type="GO" id="GO:0005737">
    <property type="term" value="C:cytoplasm"/>
    <property type="evidence" value="ECO:0007669"/>
    <property type="project" value="UniProtKB-SubCell"/>
</dbReference>
<dbReference type="Pfam" id="PF15238">
    <property type="entry name" value="TEADIR3"/>
    <property type="match status" value="1"/>
</dbReference>
<feature type="region of interest" description="Disordered" evidence="9">
    <location>
        <begin position="153"/>
        <end position="218"/>
    </location>
</feature>
<gene>
    <name evidence="11" type="ORF">EGW08_017590</name>
</gene>
<dbReference type="SMR" id="A0A3S1AXB9"/>
<dbReference type="SUPFAM" id="SSF51045">
    <property type="entry name" value="WW domain"/>
    <property type="match status" value="2"/>
</dbReference>
<keyword evidence="4" id="KW-0805">Transcription regulation</keyword>
<dbReference type="STRING" id="188477.A0A3S1AXB9"/>
<dbReference type="GO" id="GO:0003713">
    <property type="term" value="F:transcription coactivator activity"/>
    <property type="evidence" value="ECO:0007669"/>
    <property type="project" value="TreeGrafter"/>
</dbReference>
<dbReference type="EMBL" id="RQTK01000811">
    <property type="protein sequence ID" value="RUS74657.1"/>
    <property type="molecule type" value="Genomic_DNA"/>
</dbReference>
<keyword evidence="5" id="KW-0010">Activator</keyword>
<evidence type="ECO:0000256" key="8">
    <source>
        <dbReference type="ARBA" id="ARBA00038057"/>
    </source>
</evidence>
<dbReference type="PROSITE" id="PS01159">
    <property type="entry name" value="WW_DOMAIN_1"/>
    <property type="match status" value="2"/>
</dbReference>
<feature type="compositionally biased region" description="Polar residues" evidence="9">
    <location>
        <begin position="92"/>
        <end position="101"/>
    </location>
</feature>
<reference evidence="11 12" key="1">
    <citation type="submission" date="2019-01" db="EMBL/GenBank/DDBJ databases">
        <title>A draft genome assembly of the solar-powered sea slug Elysia chlorotica.</title>
        <authorList>
            <person name="Cai H."/>
            <person name="Li Q."/>
            <person name="Fang X."/>
            <person name="Li J."/>
            <person name="Curtis N.E."/>
            <person name="Altenburger A."/>
            <person name="Shibata T."/>
            <person name="Feng M."/>
            <person name="Maeda T."/>
            <person name="Schwartz J.A."/>
            <person name="Shigenobu S."/>
            <person name="Lundholm N."/>
            <person name="Nishiyama T."/>
            <person name="Yang H."/>
            <person name="Hasebe M."/>
            <person name="Li S."/>
            <person name="Pierce S.K."/>
            <person name="Wang J."/>
        </authorList>
    </citation>
    <scope>NUCLEOTIDE SEQUENCE [LARGE SCALE GENOMIC DNA]</scope>
    <source>
        <strain evidence="11">EC2010</strain>
        <tissue evidence="11">Whole organism of an adult</tissue>
    </source>
</reference>
<dbReference type="FunFam" id="2.20.70.10:FF:000012">
    <property type="entry name" value="transcriptional coactivator YAP1 isoform X2"/>
    <property type="match status" value="1"/>
</dbReference>
<comment type="caution">
    <text evidence="11">The sequence shown here is derived from an EMBL/GenBank/DDBJ whole genome shotgun (WGS) entry which is preliminary data.</text>
</comment>
<feature type="region of interest" description="Disordered" evidence="9">
    <location>
        <begin position="89"/>
        <end position="115"/>
    </location>
</feature>
<comment type="similarity">
    <text evidence="8">Belongs to the YAP1 family.</text>
</comment>
<feature type="region of interest" description="Disordered" evidence="9">
    <location>
        <begin position="250"/>
        <end position="290"/>
    </location>
</feature>
<keyword evidence="6" id="KW-0804">Transcription</keyword>
<feature type="domain" description="WW" evidence="10">
    <location>
        <begin position="123"/>
        <end position="156"/>
    </location>
</feature>
<sequence length="463" mass="51042">MSQDRTGPIVHVRENSDTELEALFNIAMNPSLASETNKSVPLRMRNLPASFFRPPEPPKPMQQQMGLGKDNVQDSPHYHGGMNIAHMRAHSSPASLQQNLSAAPPPPPVSHVRQHSYDALDEQPLPSGWDMAKTPQGQRYYLNHLLQITTWNDPRKTHNASNPVTNPSLNSNNNNANTSNLNSSPMSPQQQQAGSPSPSAQSPNSAGSPALTPANVEKVPLPPGWEKAYTADCEVYFINHIDRTTSWFHPSIPQHLQRPGMKFQQQQQQQQQHSPQQQLSSGPMSPQQEQLKHLKLQQLQMEQELLKKRQDEIARQEMALRAQVGESNMGGTPEHSISQSSEMTSVADPFFGQTHTSDHHSRQESGDSGLGESSGMGTSYSLPRTPEDILGNMEDMDTQDGGPKLQGQSDFGSMDMAGVTDVAGHLNMDSDDLVPSLQEEITSDLLKEVETVLGNKDNTLTWL</sequence>
<dbReference type="InterPro" id="IPR036020">
    <property type="entry name" value="WW_dom_sf"/>
</dbReference>
<dbReference type="Pfam" id="PF00397">
    <property type="entry name" value="WW"/>
    <property type="match status" value="2"/>
</dbReference>
<dbReference type="PROSITE" id="PS50020">
    <property type="entry name" value="WW_DOMAIN_2"/>
    <property type="match status" value="2"/>
</dbReference>
<feature type="region of interest" description="Disordered" evidence="9">
    <location>
        <begin position="323"/>
        <end position="388"/>
    </location>
</feature>
<feature type="compositionally biased region" description="Low complexity" evidence="9">
    <location>
        <begin position="264"/>
        <end position="278"/>
    </location>
</feature>
<dbReference type="InterPro" id="IPR051583">
    <property type="entry name" value="YAP1"/>
</dbReference>
<dbReference type="PANTHER" id="PTHR17616:SF8">
    <property type="entry name" value="TRANSCRIPTIONAL COACTIVATOR YORKIE"/>
    <property type="match status" value="1"/>
</dbReference>
<dbReference type="GO" id="GO:0035329">
    <property type="term" value="P:hippo signaling"/>
    <property type="evidence" value="ECO:0007669"/>
    <property type="project" value="TreeGrafter"/>
</dbReference>
<dbReference type="Gene3D" id="6.20.430.10">
    <property type="match status" value="1"/>
</dbReference>
<dbReference type="GO" id="GO:0045944">
    <property type="term" value="P:positive regulation of transcription by RNA polymerase II"/>
    <property type="evidence" value="ECO:0007669"/>
    <property type="project" value="TreeGrafter"/>
</dbReference>
<keyword evidence="7" id="KW-0539">Nucleus</keyword>
<feature type="compositionally biased region" description="Basic and acidic residues" evidence="9">
    <location>
        <begin position="356"/>
        <end position="365"/>
    </location>
</feature>
<evidence type="ECO:0000313" key="11">
    <source>
        <dbReference type="EMBL" id="RUS74657.1"/>
    </source>
</evidence>
<keyword evidence="3" id="KW-0963">Cytoplasm</keyword>
<dbReference type="GO" id="GO:0005634">
    <property type="term" value="C:nucleus"/>
    <property type="evidence" value="ECO:0007669"/>
    <property type="project" value="UniProtKB-SubCell"/>
</dbReference>
<dbReference type="Gene3D" id="2.20.70.10">
    <property type="match status" value="2"/>
</dbReference>
<keyword evidence="12" id="KW-1185">Reference proteome</keyword>
<evidence type="ECO:0000256" key="3">
    <source>
        <dbReference type="ARBA" id="ARBA00022490"/>
    </source>
</evidence>
<evidence type="ECO:0000256" key="6">
    <source>
        <dbReference type="ARBA" id="ARBA00023163"/>
    </source>
</evidence>
<dbReference type="Proteomes" id="UP000271974">
    <property type="component" value="Unassembled WGS sequence"/>
</dbReference>
<dbReference type="OrthoDB" id="3045089at2759"/>
<evidence type="ECO:0000256" key="9">
    <source>
        <dbReference type="SAM" id="MobiDB-lite"/>
    </source>
</evidence>
<feature type="compositionally biased region" description="Low complexity" evidence="9">
    <location>
        <begin position="161"/>
        <end position="210"/>
    </location>
</feature>
<evidence type="ECO:0000256" key="1">
    <source>
        <dbReference type="ARBA" id="ARBA00004123"/>
    </source>
</evidence>
<dbReference type="InterPro" id="IPR053819">
    <property type="entry name" value="TEADIR3_omega_loop"/>
</dbReference>
<proteinExistence type="inferred from homology"/>
<dbReference type="PANTHER" id="PTHR17616">
    <property type="entry name" value="YES-ASSOCIATED PROTEIN YAP1 FAMILY MEMBER"/>
    <property type="match status" value="1"/>
</dbReference>
<name>A0A3S1AXB9_ELYCH</name>
<feature type="compositionally biased region" description="Polar residues" evidence="9">
    <location>
        <begin position="325"/>
        <end position="344"/>
    </location>
</feature>
<feature type="domain" description="WW" evidence="10">
    <location>
        <begin position="219"/>
        <end position="252"/>
    </location>
</feature>
<dbReference type="CDD" id="cd00201">
    <property type="entry name" value="WW"/>
    <property type="match status" value="2"/>
</dbReference>
<evidence type="ECO:0000256" key="2">
    <source>
        <dbReference type="ARBA" id="ARBA00004496"/>
    </source>
</evidence>
<protein>
    <recommendedName>
        <fullName evidence="10">WW domain-containing protein</fullName>
    </recommendedName>
</protein>